<gene>
    <name evidence="3" type="ORF">HARCEL1_07100</name>
</gene>
<dbReference type="KEGG" id="harc:HARCEL1_07100"/>
<dbReference type="GO" id="GO:0004175">
    <property type="term" value="F:endopeptidase activity"/>
    <property type="evidence" value="ECO:0007669"/>
    <property type="project" value="UniProtKB-ARBA"/>
</dbReference>
<keyword evidence="1" id="KW-0472">Membrane</keyword>
<feature type="transmembrane region" description="Helical" evidence="1">
    <location>
        <begin position="111"/>
        <end position="132"/>
    </location>
</feature>
<feature type="transmembrane region" description="Helical" evidence="1">
    <location>
        <begin position="152"/>
        <end position="172"/>
    </location>
</feature>
<evidence type="ECO:0000313" key="3">
    <source>
        <dbReference type="EMBL" id="AWB27490.1"/>
    </source>
</evidence>
<sequence>MGRIDTITGLVADSRDMSIPLGVERLASSNDRLRAVLTVLALFVVAMIAMVVVGATIRAALIWGGAESEAMVLTALAMAAGEVVAFALVAGGYLRSAGPSVSIDWPSRREAGVIVGAVVLATALGAAQRAVLGELDPETTAYGADLVRAAPVVYAVLAIVGAVLAPIVEELLFRGAIQGRLRTVTGPVGAIGGASLLFVPLHLTVAPGSPLVALLGASMIGLTSVVFGVAYERTGTLTVPIVVHAASNAVFFVLIAGRVLL</sequence>
<keyword evidence="1" id="KW-0812">Transmembrane</keyword>
<dbReference type="PANTHER" id="PTHR36435">
    <property type="entry name" value="SLR1288 PROTEIN"/>
    <property type="match status" value="1"/>
</dbReference>
<name>A0A2R4X121_9EURY</name>
<dbReference type="AlphaFoldDB" id="A0A2R4X121"/>
<feature type="domain" description="CAAX prenyl protease 2/Lysostaphin resistance protein A-like" evidence="2">
    <location>
        <begin position="154"/>
        <end position="250"/>
    </location>
</feature>
<dbReference type="InterPro" id="IPR052710">
    <property type="entry name" value="CAAX_protease"/>
</dbReference>
<evidence type="ECO:0000259" key="2">
    <source>
        <dbReference type="Pfam" id="PF02517"/>
    </source>
</evidence>
<evidence type="ECO:0000313" key="4">
    <source>
        <dbReference type="Proteomes" id="UP000244727"/>
    </source>
</evidence>
<protein>
    <recommendedName>
        <fullName evidence="2">CAAX prenyl protease 2/Lysostaphin resistance protein A-like domain-containing protein</fullName>
    </recommendedName>
</protein>
<keyword evidence="4" id="KW-1185">Reference proteome</keyword>
<keyword evidence="1" id="KW-1133">Transmembrane helix</keyword>
<reference evidence="3 4" key="1">
    <citation type="submission" date="2018-04" db="EMBL/GenBank/DDBJ databases">
        <title>Halococcoides cellulosivorans gen. nov., sp. nov., an extremely halophilic cellulose-utilizing haloarchaeon from hypersaline lakes.</title>
        <authorList>
            <person name="Sorokin D.Y."/>
            <person name="Toshchakov S.V."/>
            <person name="Samarov N.I."/>
            <person name="Korzhenkov A."/>
            <person name="Kublanov I.V."/>
        </authorList>
    </citation>
    <scope>NUCLEOTIDE SEQUENCE [LARGE SCALE GENOMIC DNA]</scope>
    <source>
        <strain evidence="3 4">HArcel1</strain>
    </source>
</reference>
<dbReference type="GO" id="GO:0080120">
    <property type="term" value="P:CAAX-box protein maturation"/>
    <property type="evidence" value="ECO:0007669"/>
    <property type="project" value="UniProtKB-ARBA"/>
</dbReference>
<feature type="transmembrane region" description="Helical" evidence="1">
    <location>
        <begin position="70"/>
        <end position="90"/>
    </location>
</feature>
<feature type="transmembrane region" description="Helical" evidence="1">
    <location>
        <begin position="35"/>
        <end position="64"/>
    </location>
</feature>
<proteinExistence type="predicted"/>
<feature type="transmembrane region" description="Helical" evidence="1">
    <location>
        <begin position="184"/>
        <end position="205"/>
    </location>
</feature>
<dbReference type="EMBL" id="CP028858">
    <property type="protein sequence ID" value="AWB27490.1"/>
    <property type="molecule type" value="Genomic_DNA"/>
</dbReference>
<organism evidence="3 4">
    <name type="scientific">Halococcoides cellulosivorans</name>
    <dbReference type="NCBI Taxonomy" id="1679096"/>
    <lineage>
        <taxon>Archaea</taxon>
        <taxon>Methanobacteriati</taxon>
        <taxon>Methanobacteriota</taxon>
        <taxon>Stenosarchaea group</taxon>
        <taxon>Halobacteria</taxon>
        <taxon>Halobacteriales</taxon>
        <taxon>Haloarculaceae</taxon>
        <taxon>Halococcoides</taxon>
    </lineage>
</organism>
<dbReference type="Pfam" id="PF02517">
    <property type="entry name" value="Rce1-like"/>
    <property type="match status" value="1"/>
</dbReference>
<dbReference type="PANTHER" id="PTHR36435:SF1">
    <property type="entry name" value="CAAX AMINO TERMINAL PROTEASE FAMILY PROTEIN"/>
    <property type="match status" value="1"/>
</dbReference>
<dbReference type="InterPro" id="IPR003675">
    <property type="entry name" value="Rce1/LyrA-like_dom"/>
</dbReference>
<accession>A0A2R4X121</accession>
<feature type="transmembrane region" description="Helical" evidence="1">
    <location>
        <begin position="211"/>
        <end position="230"/>
    </location>
</feature>
<dbReference type="Proteomes" id="UP000244727">
    <property type="component" value="Chromosome"/>
</dbReference>
<evidence type="ECO:0000256" key="1">
    <source>
        <dbReference type="SAM" id="Phobius"/>
    </source>
</evidence>
<feature type="transmembrane region" description="Helical" evidence="1">
    <location>
        <begin position="237"/>
        <end position="260"/>
    </location>
</feature>